<dbReference type="STRING" id="348802.A0A0D2EXX7"/>
<dbReference type="Gene3D" id="1.10.274.20">
    <property type="entry name" value="Phenylalanine ammonia-lyase 1, domain 3"/>
    <property type="match status" value="1"/>
</dbReference>
<dbReference type="Pfam" id="PF00221">
    <property type="entry name" value="Lyase_aromatic"/>
    <property type="match status" value="1"/>
</dbReference>
<dbReference type="Gene3D" id="1.20.200.10">
    <property type="entry name" value="Fumarase/aspartase (Central domain)"/>
    <property type="match status" value="1"/>
</dbReference>
<dbReference type="GO" id="GO:0006559">
    <property type="term" value="P:L-phenylalanine catabolic process"/>
    <property type="evidence" value="ECO:0007669"/>
    <property type="project" value="InterPro"/>
</dbReference>
<keyword evidence="4" id="KW-1185">Reference proteome</keyword>
<protein>
    <submittedName>
        <fullName evidence="3">Phenylalanine ammonia-lyase</fullName>
    </submittedName>
</protein>
<dbReference type="SUPFAM" id="SSF48557">
    <property type="entry name" value="L-aspartase-like"/>
    <property type="match status" value="1"/>
</dbReference>
<dbReference type="InterPro" id="IPR005922">
    <property type="entry name" value="Phe_NH3-lyase"/>
</dbReference>
<dbReference type="GO" id="GO:0005737">
    <property type="term" value="C:cytoplasm"/>
    <property type="evidence" value="ECO:0007669"/>
    <property type="project" value="InterPro"/>
</dbReference>
<dbReference type="NCBIfam" id="TIGR01226">
    <property type="entry name" value="phe_am_lyase"/>
    <property type="match status" value="1"/>
</dbReference>
<dbReference type="InterPro" id="IPR024083">
    <property type="entry name" value="Fumarase/histidase_N"/>
</dbReference>
<dbReference type="PROSITE" id="PS00488">
    <property type="entry name" value="PAL_HISTIDASE"/>
    <property type="match status" value="1"/>
</dbReference>
<dbReference type="InterPro" id="IPR001106">
    <property type="entry name" value="Aromatic_Lyase"/>
</dbReference>
<dbReference type="InterPro" id="IPR022313">
    <property type="entry name" value="Phe/His_NH3-lyase_AS"/>
</dbReference>
<dbReference type="Proteomes" id="UP000054342">
    <property type="component" value="Unassembled WGS sequence"/>
</dbReference>
<proteinExistence type="inferred from homology"/>
<dbReference type="OrthoDB" id="10051290at2759"/>
<dbReference type="Gene3D" id="1.10.275.10">
    <property type="entry name" value="Fumarase/aspartase (N-terminal domain)"/>
    <property type="match status" value="1"/>
</dbReference>
<evidence type="ECO:0000313" key="3">
    <source>
        <dbReference type="EMBL" id="KIW52674.1"/>
    </source>
</evidence>
<dbReference type="InterPro" id="IPR008948">
    <property type="entry name" value="L-Aspartase-like"/>
</dbReference>
<dbReference type="GO" id="GO:0016841">
    <property type="term" value="F:ammonia-lyase activity"/>
    <property type="evidence" value="ECO:0007669"/>
    <property type="project" value="InterPro"/>
</dbReference>
<dbReference type="EMBL" id="KN847321">
    <property type="protein sequence ID" value="KIW52674.1"/>
    <property type="molecule type" value="Genomic_DNA"/>
</dbReference>
<sequence length="743" mass="81776">MISRVDDEPANLNLNGNMNVHASDMPVGDNKSQVPHLTLTYRTWQRIQKLHRTGKVEINGHGLDIATVVAVAKLGCKPYIEKSQKLLNRLEESQNILQEHLQAGSKIYGVNTGFGGNADLRTDHFIDLQRALTQHQQSAILTKDDLATHPNGNRETYPHSMPTSWVRGSMLVRCNTNIRGHSAVSWKTIDTLAELIRRNMTPIVPLRGSISASGDLMPLSYIAGVVQGNCDIFVRSGGGRDMKVLNSQEAFAEIRRFHESDVEGQRTDSYCSITLGPKEGLALVNGTAPSATVATLALYEANQLAVLSQLISCLSSEALAANAEWTHKFIAEVRPHPGQAEVSQNMRNFFRGSSLVAGLDERIDRKQKGLVQDRYAIRSSPQWIGPQLEDLHFAAEQLVRELNSTTDNPLINSENRDVHCGANFQAASVTMAAEKTRLCLQMIGKMLFAQTTEMLNPMLNNGLPPNLTPDDPSLSYCLKGVDINMAAYQSELGFLTNPVSSHVQSAEMHNQAINSLALISSRYTMQSVELVSLMSASAIFVGLQGVDLRVMHRTFLESFHDEASNTIKQNFSAIIPNAALLELYHEVWEKICNTWYGAANVDANDRCSKVAAAAADVAIACMCAGGLEPATSSQDLLCAINTFKQGLQQRMLTAFLAHRSSFFKNPCTMLFLGRGTGTLYRFVREELGVPFYRDLEEDVHSGCLIGRSKKTIGSWISIIYESLRDGVLAGVIFKSLEGFDDNE</sequence>
<dbReference type="RefSeq" id="XP_013313258.1">
    <property type="nucleotide sequence ID" value="XM_013457804.1"/>
</dbReference>
<name>A0A0D2EXX7_9EURO</name>
<dbReference type="GeneID" id="25330208"/>
<dbReference type="InterPro" id="IPR023144">
    <property type="entry name" value="Phe_NH3-lyase_shielding_dom_sf"/>
</dbReference>
<evidence type="ECO:0000313" key="4">
    <source>
        <dbReference type="Proteomes" id="UP000054342"/>
    </source>
</evidence>
<reference evidence="3 4" key="1">
    <citation type="submission" date="2015-01" db="EMBL/GenBank/DDBJ databases">
        <title>The Genome Sequence of Exophiala xenobiotica CBS118157.</title>
        <authorList>
            <consortium name="The Broad Institute Genomics Platform"/>
            <person name="Cuomo C."/>
            <person name="de Hoog S."/>
            <person name="Gorbushina A."/>
            <person name="Stielow B."/>
            <person name="Teixiera M."/>
            <person name="Abouelleil A."/>
            <person name="Chapman S.B."/>
            <person name="Priest M."/>
            <person name="Young S.K."/>
            <person name="Wortman J."/>
            <person name="Nusbaum C."/>
            <person name="Birren B."/>
        </authorList>
    </citation>
    <scope>NUCLEOTIDE SEQUENCE [LARGE SCALE GENOMIC DNA]</scope>
    <source>
        <strain evidence="3 4">CBS 118157</strain>
    </source>
</reference>
<dbReference type="CDD" id="cd00332">
    <property type="entry name" value="PAL-HAL"/>
    <property type="match status" value="1"/>
</dbReference>
<accession>A0A0D2EXX7</accession>
<dbReference type="PANTHER" id="PTHR10362">
    <property type="entry name" value="HISTIDINE AMMONIA-LYASE"/>
    <property type="match status" value="1"/>
</dbReference>
<dbReference type="AlphaFoldDB" id="A0A0D2EXX7"/>
<dbReference type="HOGENOM" id="CLU_014801_3_1_1"/>
<keyword evidence="2 3" id="KW-0456">Lyase</keyword>
<evidence type="ECO:0000256" key="2">
    <source>
        <dbReference type="RuleBase" id="RU003954"/>
    </source>
</evidence>
<organism evidence="3 4">
    <name type="scientific">Exophiala xenobiotica</name>
    <dbReference type="NCBI Taxonomy" id="348802"/>
    <lineage>
        <taxon>Eukaryota</taxon>
        <taxon>Fungi</taxon>
        <taxon>Dikarya</taxon>
        <taxon>Ascomycota</taxon>
        <taxon>Pezizomycotina</taxon>
        <taxon>Eurotiomycetes</taxon>
        <taxon>Chaetothyriomycetidae</taxon>
        <taxon>Chaetothyriales</taxon>
        <taxon>Herpotrichiellaceae</taxon>
        <taxon>Exophiala</taxon>
    </lineage>
</organism>
<evidence type="ECO:0000256" key="1">
    <source>
        <dbReference type="ARBA" id="ARBA00007238"/>
    </source>
</evidence>
<gene>
    <name evidence="3" type="ORF">PV05_08300</name>
</gene>
<comment type="similarity">
    <text evidence="1 2">Belongs to the PAL/histidase family.</text>
</comment>